<organism evidence="2 3">
    <name type="scientific">Alligator mississippiensis</name>
    <name type="common">American alligator</name>
    <dbReference type="NCBI Taxonomy" id="8496"/>
    <lineage>
        <taxon>Eukaryota</taxon>
        <taxon>Metazoa</taxon>
        <taxon>Chordata</taxon>
        <taxon>Craniata</taxon>
        <taxon>Vertebrata</taxon>
        <taxon>Euteleostomi</taxon>
        <taxon>Archelosauria</taxon>
        <taxon>Archosauria</taxon>
        <taxon>Crocodylia</taxon>
        <taxon>Alligatoridae</taxon>
        <taxon>Alligatorinae</taxon>
        <taxon>Alligator</taxon>
    </lineage>
</organism>
<comment type="caution">
    <text evidence="2">The sequence shown here is derived from an EMBL/GenBank/DDBJ whole genome shotgun (WGS) entry which is preliminary data.</text>
</comment>
<reference evidence="2 3" key="1">
    <citation type="journal article" date="2012" name="Genome Biol.">
        <title>Sequencing three crocodilian genomes to illuminate the evolution of archosaurs and amniotes.</title>
        <authorList>
            <person name="St John J.A."/>
            <person name="Braun E.L."/>
            <person name="Isberg S.R."/>
            <person name="Miles L.G."/>
            <person name="Chong A.Y."/>
            <person name="Gongora J."/>
            <person name="Dalzell P."/>
            <person name="Moran C."/>
            <person name="Bed'hom B."/>
            <person name="Abzhanov A."/>
            <person name="Burgess S.C."/>
            <person name="Cooksey A.M."/>
            <person name="Castoe T.A."/>
            <person name="Crawford N.G."/>
            <person name="Densmore L.D."/>
            <person name="Drew J.C."/>
            <person name="Edwards S.V."/>
            <person name="Faircloth B.C."/>
            <person name="Fujita M.K."/>
            <person name="Greenwold M.J."/>
            <person name="Hoffmann F.G."/>
            <person name="Howard J.M."/>
            <person name="Iguchi T."/>
            <person name="Janes D.E."/>
            <person name="Khan S.Y."/>
            <person name="Kohno S."/>
            <person name="de Koning A.J."/>
            <person name="Lance S.L."/>
            <person name="McCarthy F.M."/>
            <person name="McCormack J.E."/>
            <person name="Merchant M.E."/>
            <person name="Peterson D.G."/>
            <person name="Pollock D.D."/>
            <person name="Pourmand N."/>
            <person name="Raney B.J."/>
            <person name="Roessler K.A."/>
            <person name="Sanford J.R."/>
            <person name="Sawyer R.H."/>
            <person name="Schmidt C.J."/>
            <person name="Triplett E.W."/>
            <person name="Tuberville T.D."/>
            <person name="Venegas-Anaya M."/>
            <person name="Howard J.T."/>
            <person name="Jarvis E.D."/>
            <person name="Guillette L.J.Jr."/>
            <person name="Glenn T.C."/>
            <person name="Green R.E."/>
            <person name="Ray D.A."/>
        </authorList>
    </citation>
    <scope>NUCLEOTIDE SEQUENCE [LARGE SCALE GENOMIC DNA]</scope>
    <source>
        <strain evidence="2">KSC_2009_1</strain>
    </source>
</reference>
<gene>
    <name evidence="2" type="ORF">Y1Q_0004866</name>
</gene>
<proteinExistence type="predicted"/>
<name>A0A151NR25_ALLMI</name>
<keyword evidence="3" id="KW-1185">Reference proteome</keyword>
<evidence type="ECO:0000313" key="3">
    <source>
        <dbReference type="Proteomes" id="UP000050525"/>
    </source>
</evidence>
<evidence type="ECO:0000256" key="1">
    <source>
        <dbReference type="SAM" id="MobiDB-lite"/>
    </source>
</evidence>
<feature type="region of interest" description="Disordered" evidence="1">
    <location>
        <begin position="55"/>
        <end position="100"/>
    </location>
</feature>
<dbReference type="Proteomes" id="UP000050525">
    <property type="component" value="Unassembled WGS sequence"/>
</dbReference>
<dbReference type="AlphaFoldDB" id="A0A151NR25"/>
<sequence length="100" mass="10920">MILAILRRNQFDIIICTDTVIGKAMTFMKLTLPRANGSDSVCRAGSVAKGAHSIDQAFQEKSNSKTSAKRTENTWQQLEGVSAKPKAPGTISVPFSYLHH</sequence>
<dbReference type="EMBL" id="AKHW03002337">
    <property type="protein sequence ID" value="KYO39238.1"/>
    <property type="molecule type" value="Genomic_DNA"/>
</dbReference>
<evidence type="ECO:0000313" key="2">
    <source>
        <dbReference type="EMBL" id="KYO39238.1"/>
    </source>
</evidence>
<protein>
    <submittedName>
        <fullName evidence="2">Uncharacterized protein</fullName>
    </submittedName>
</protein>
<accession>A0A151NR25</accession>